<dbReference type="OrthoDB" id="8954335at2759"/>
<sequence length="237" mass="26528">MIVLTRSFRVLGPTGAGKSSFISMATGGGEETIGHGLNGHTQKVRAVRGRDPCAPERSYVFLDTPGFDDTYLSDTDILIEISIWLIATYKRRMLISGILYLHRISDNRMTGSALRNTHMFSELCGNAALPNVILVTTIVGTKDQEAASKREKELRTTFWESMIGKGSRIERFRHTPQSAWDIARKVSTHRLPLQLQTQMVDDHTALSKTSAGTFLNSWLNVLSNRLKGLSEWFQSKQ</sequence>
<dbReference type="CDD" id="cd00882">
    <property type="entry name" value="Ras_like_GTPase"/>
    <property type="match status" value="1"/>
</dbReference>
<dbReference type="AlphaFoldDB" id="A0A166FUR3"/>
<proteinExistence type="predicted"/>
<reference evidence="1 2" key="1">
    <citation type="journal article" date="2016" name="Mol. Biol. Evol.">
        <title>Comparative Genomics of Early-Diverging Mushroom-Forming Fungi Provides Insights into the Origins of Lignocellulose Decay Capabilities.</title>
        <authorList>
            <person name="Nagy L.G."/>
            <person name="Riley R."/>
            <person name="Tritt A."/>
            <person name="Adam C."/>
            <person name="Daum C."/>
            <person name="Floudas D."/>
            <person name="Sun H."/>
            <person name="Yadav J.S."/>
            <person name="Pangilinan J."/>
            <person name="Larsson K.H."/>
            <person name="Matsuura K."/>
            <person name="Barry K."/>
            <person name="Labutti K."/>
            <person name="Kuo R."/>
            <person name="Ohm R.A."/>
            <person name="Bhattacharya S.S."/>
            <person name="Shirouzu T."/>
            <person name="Yoshinaga Y."/>
            <person name="Martin F.M."/>
            <person name="Grigoriev I.V."/>
            <person name="Hibbett D.S."/>
        </authorList>
    </citation>
    <scope>NUCLEOTIDE SEQUENCE [LARGE SCALE GENOMIC DNA]</scope>
    <source>
        <strain evidence="1 2">CBS 109695</strain>
    </source>
</reference>
<feature type="non-terminal residue" evidence="1">
    <location>
        <position position="237"/>
    </location>
</feature>
<gene>
    <name evidence="1" type="ORF">FIBSPDRAFT_830849</name>
</gene>
<evidence type="ECO:0000313" key="2">
    <source>
        <dbReference type="Proteomes" id="UP000076532"/>
    </source>
</evidence>
<dbReference type="InterPro" id="IPR027417">
    <property type="entry name" value="P-loop_NTPase"/>
</dbReference>
<organism evidence="1 2">
    <name type="scientific">Athelia psychrophila</name>
    <dbReference type="NCBI Taxonomy" id="1759441"/>
    <lineage>
        <taxon>Eukaryota</taxon>
        <taxon>Fungi</taxon>
        <taxon>Dikarya</taxon>
        <taxon>Basidiomycota</taxon>
        <taxon>Agaricomycotina</taxon>
        <taxon>Agaricomycetes</taxon>
        <taxon>Agaricomycetidae</taxon>
        <taxon>Atheliales</taxon>
        <taxon>Atheliaceae</taxon>
        <taxon>Athelia</taxon>
    </lineage>
</organism>
<dbReference type="EMBL" id="KV417585">
    <property type="protein sequence ID" value="KZP17183.1"/>
    <property type="molecule type" value="Genomic_DNA"/>
</dbReference>
<dbReference type="SUPFAM" id="SSF52540">
    <property type="entry name" value="P-loop containing nucleoside triphosphate hydrolases"/>
    <property type="match status" value="1"/>
</dbReference>
<dbReference type="Proteomes" id="UP000076532">
    <property type="component" value="Unassembled WGS sequence"/>
</dbReference>
<accession>A0A166FUR3</accession>
<protein>
    <submittedName>
        <fullName evidence="1">Uncharacterized protein</fullName>
    </submittedName>
</protein>
<keyword evidence="2" id="KW-1185">Reference proteome</keyword>
<evidence type="ECO:0000313" key="1">
    <source>
        <dbReference type="EMBL" id="KZP17183.1"/>
    </source>
</evidence>
<dbReference type="STRING" id="436010.A0A166FUR3"/>
<dbReference type="Gene3D" id="3.40.50.300">
    <property type="entry name" value="P-loop containing nucleotide triphosphate hydrolases"/>
    <property type="match status" value="1"/>
</dbReference>
<name>A0A166FUR3_9AGAM</name>